<keyword evidence="7 9" id="KW-0030">Aminoacyl-tRNA synthetase</keyword>
<comment type="subcellular location">
    <subcellularLocation>
        <location evidence="9">Cytoplasm</location>
    </subcellularLocation>
</comment>
<evidence type="ECO:0000259" key="12">
    <source>
        <dbReference type="SMART" id="SM01016"/>
    </source>
</evidence>
<evidence type="ECO:0000256" key="2">
    <source>
        <dbReference type="ARBA" id="ARBA00022490"/>
    </source>
</evidence>
<dbReference type="PANTHER" id="PTHR11956:SF5">
    <property type="entry name" value="ARGININE--TRNA LIGASE, CYTOPLASMIC"/>
    <property type="match status" value="1"/>
</dbReference>
<keyword evidence="2 9" id="KW-0963">Cytoplasm</keyword>
<dbReference type="Gene3D" id="1.10.730.10">
    <property type="entry name" value="Isoleucyl-tRNA Synthetase, Domain 1"/>
    <property type="match status" value="1"/>
</dbReference>
<protein>
    <recommendedName>
        <fullName evidence="9">Arginine--tRNA ligase</fullName>
        <ecNumber evidence="9">6.1.1.19</ecNumber>
    </recommendedName>
    <alternativeName>
        <fullName evidence="9">Arginyl-tRNA synthetase</fullName>
        <shortName evidence="9">ArgRS</shortName>
    </alternativeName>
</protein>
<dbReference type="CDD" id="cd00671">
    <property type="entry name" value="ArgRS_core"/>
    <property type="match status" value="1"/>
</dbReference>
<dbReference type="Pfam" id="PF03485">
    <property type="entry name" value="Arg_tRNA_synt_N"/>
    <property type="match status" value="1"/>
</dbReference>
<dbReference type="InterPro" id="IPR014729">
    <property type="entry name" value="Rossmann-like_a/b/a_fold"/>
</dbReference>
<comment type="similarity">
    <text evidence="1 9 10">Belongs to the class-I aminoacyl-tRNA synthetase family.</text>
</comment>
<dbReference type="PROSITE" id="PS00178">
    <property type="entry name" value="AA_TRNA_LIGASE_I"/>
    <property type="match status" value="1"/>
</dbReference>
<dbReference type="AlphaFoldDB" id="C5J5W1"/>
<dbReference type="Pfam" id="PF05746">
    <property type="entry name" value="DALR_1"/>
    <property type="match status" value="1"/>
</dbReference>
<dbReference type="KEGG" id="mco:MCJ_001600"/>
<evidence type="ECO:0000256" key="3">
    <source>
        <dbReference type="ARBA" id="ARBA00022598"/>
    </source>
</evidence>
<evidence type="ECO:0000256" key="4">
    <source>
        <dbReference type="ARBA" id="ARBA00022741"/>
    </source>
</evidence>
<dbReference type="InterPro" id="IPR035684">
    <property type="entry name" value="ArgRS_core"/>
</dbReference>
<comment type="subunit">
    <text evidence="9">Monomer.</text>
</comment>
<dbReference type="EC" id="6.1.1.19" evidence="9"/>
<keyword evidence="4 9" id="KW-0547">Nucleotide-binding</keyword>
<dbReference type="PANTHER" id="PTHR11956">
    <property type="entry name" value="ARGINYL-TRNA SYNTHETASE"/>
    <property type="match status" value="1"/>
</dbReference>
<dbReference type="HOGENOM" id="CLU_006406_0_1_14"/>
<evidence type="ECO:0000256" key="10">
    <source>
        <dbReference type="RuleBase" id="RU363038"/>
    </source>
</evidence>
<evidence type="ECO:0000256" key="5">
    <source>
        <dbReference type="ARBA" id="ARBA00022840"/>
    </source>
</evidence>
<dbReference type="eggNOG" id="COG0018">
    <property type="taxonomic scope" value="Bacteria"/>
</dbReference>
<evidence type="ECO:0000256" key="7">
    <source>
        <dbReference type="ARBA" id="ARBA00023146"/>
    </source>
</evidence>
<dbReference type="SMART" id="SM00836">
    <property type="entry name" value="DALR_1"/>
    <property type="match status" value="1"/>
</dbReference>
<keyword evidence="6 9" id="KW-0648">Protein biosynthesis</keyword>
<accession>C5J5W1</accession>
<dbReference type="SMART" id="SM01016">
    <property type="entry name" value="Arg_tRNA_synt_N"/>
    <property type="match status" value="1"/>
</dbReference>
<dbReference type="Pfam" id="PF00750">
    <property type="entry name" value="tRNA-synt_1d"/>
    <property type="match status" value="1"/>
</dbReference>
<evidence type="ECO:0000313" key="13">
    <source>
        <dbReference type="EMBL" id="CAT04851.1"/>
    </source>
</evidence>
<sequence length="518" mass="59814">MNLIFDESKIIISQSSKHADFTSNIALILAAINKLSPMELAEQISQKIKTNNNIAKVEVAKPGFINFFISNQGFVEIIQKIIKEDDCYGSQKQNKKINIEFVSANPTGFLHLGHLRSAIIGDVLARVLEFSGNQVLREYYINDFGVQVDRLTSSLIARYDQIFDKNVVMPQDSYVGEDIVWGANKIYLEIGDKFQKDYKNEDKREFFWNKGLQIYLDEIKKDLTNLDIFFDKYSSEAELHKNSIIKTNIKKLPGTYEQDGALWLKTSQYGDDKDRVLIKQDGKYTYFGADICYHLEKINSSFHPDLLINIWGADHIGYVDRIKSALSLVGEQDKLYILLYQLVKLLKNGQEFKMSKRKGSTFTIKDILKLADKDSIRYFMVERSENSIIEFDIEKVNQINEQNPLFIIQYAYARSYQLLEKIQYNFNNISSFNTPFEIKLINELKEFEVIIAKISHNYKINLLNKYLLDLANSFNSFYSNVKILDSPRKDSLMAIVKAVNIVIRNGLKLLGIQGKEKV</sequence>
<feature type="short sequence motif" description="'HIGH' region" evidence="9">
    <location>
        <begin position="104"/>
        <end position="114"/>
    </location>
</feature>
<keyword evidence="14" id="KW-1185">Reference proteome</keyword>
<dbReference type="InterPro" id="IPR001278">
    <property type="entry name" value="Arg-tRNA-ligase"/>
</dbReference>
<dbReference type="SUPFAM" id="SSF55190">
    <property type="entry name" value="Arginyl-tRNA synthetase (ArgRS), N-terminal 'additional' domain"/>
    <property type="match status" value="1"/>
</dbReference>
<dbReference type="InterPro" id="IPR036695">
    <property type="entry name" value="Arg-tRNA-synth_N_sf"/>
</dbReference>
<evidence type="ECO:0000313" key="14">
    <source>
        <dbReference type="Proteomes" id="UP000001491"/>
    </source>
</evidence>
<dbReference type="Gene3D" id="3.30.1360.70">
    <property type="entry name" value="Arginyl tRNA synthetase N-terminal domain"/>
    <property type="match status" value="1"/>
</dbReference>
<dbReference type="InterPro" id="IPR001412">
    <property type="entry name" value="aa-tRNA-synth_I_CS"/>
</dbReference>
<keyword evidence="3 9" id="KW-0436">Ligase</keyword>
<dbReference type="InterPro" id="IPR009080">
    <property type="entry name" value="tRNAsynth_Ia_anticodon-bd"/>
</dbReference>
<dbReference type="InterPro" id="IPR005148">
    <property type="entry name" value="Arg-tRNA-synth_N"/>
</dbReference>
<dbReference type="Gene3D" id="3.40.50.620">
    <property type="entry name" value="HUPs"/>
    <property type="match status" value="1"/>
</dbReference>
<name>C5J5W1_MESCH</name>
<dbReference type="SUPFAM" id="SSF52374">
    <property type="entry name" value="Nucleotidylyl transferase"/>
    <property type="match status" value="1"/>
</dbReference>
<dbReference type="PRINTS" id="PR01038">
    <property type="entry name" value="TRNASYNTHARG"/>
</dbReference>
<dbReference type="NCBIfam" id="TIGR00456">
    <property type="entry name" value="argS"/>
    <property type="match status" value="1"/>
</dbReference>
<feature type="domain" description="DALR anticodon binding" evidence="11">
    <location>
        <begin position="408"/>
        <end position="518"/>
    </location>
</feature>
<evidence type="ECO:0000256" key="6">
    <source>
        <dbReference type="ARBA" id="ARBA00022917"/>
    </source>
</evidence>
<evidence type="ECO:0000259" key="11">
    <source>
        <dbReference type="SMART" id="SM00836"/>
    </source>
</evidence>
<keyword evidence="5 9" id="KW-0067">ATP-binding</keyword>
<dbReference type="GO" id="GO:0005524">
    <property type="term" value="F:ATP binding"/>
    <property type="evidence" value="ECO:0007669"/>
    <property type="project" value="UniProtKB-UniRule"/>
</dbReference>
<dbReference type="HAMAP" id="MF_00123">
    <property type="entry name" value="Arg_tRNA_synth"/>
    <property type="match status" value="1"/>
</dbReference>
<evidence type="ECO:0000256" key="1">
    <source>
        <dbReference type="ARBA" id="ARBA00005594"/>
    </source>
</evidence>
<dbReference type="GO" id="GO:0005737">
    <property type="term" value="C:cytoplasm"/>
    <property type="evidence" value="ECO:0007669"/>
    <property type="project" value="UniProtKB-SubCell"/>
</dbReference>
<dbReference type="GO" id="GO:0004814">
    <property type="term" value="F:arginine-tRNA ligase activity"/>
    <property type="evidence" value="ECO:0007669"/>
    <property type="project" value="UniProtKB-UniRule"/>
</dbReference>
<dbReference type="SUPFAM" id="SSF47323">
    <property type="entry name" value="Anticodon-binding domain of a subclass of class I aminoacyl-tRNA synthetases"/>
    <property type="match status" value="1"/>
</dbReference>
<gene>
    <name evidence="9 13" type="primary">argS</name>
    <name evidence="13" type="ordered locus">MCJ_001600</name>
</gene>
<feature type="domain" description="Arginyl tRNA synthetase N-terminal" evidence="12">
    <location>
        <begin position="1"/>
        <end position="69"/>
    </location>
</feature>
<dbReference type="EMBL" id="FM864216">
    <property type="protein sequence ID" value="CAT04851.1"/>
    <property type="molecule type" value="Genomic_DNA"/>
</dbReference>
<evidence type="ECO:0000256" key="8">
    <source>
        <dbReference type="ARBA" id="ARBA00049339"/>
    </source>
</evidence>
<comment type="catalytic activity">
    <reaction evidence="8 9">
        <text>tRNA(Arg) + L-arginine + ATP = L-arginyl-tRNA(Arg) + AMP + diphosphate</text>
        <dbReference type="Rhea" id="RHEA:20301"/>
        <dbReference type="Rhea" id="RHEA-COMP:9658"/>
        <dbReference type="Rhea" id="RHEA-COMP:9673"/>
        <dbReference type="ChEBI" id="CHEBI:30616"/>
        <dbReference type="ChEBI" id="CHEBI:32682"/>
        <dbReference type="ChEBI" id="CHEBI:33019"/>
        <dbReference type="ChEBI" id="CHEBI:78442"/>
        <dbReference type="ChEBI" id="CHEBI:78513"/>
        <dbReference type="ChEBI" id="CHEBI:456215"/>
        <dbReference type="EC" id="6.1.1.19"/>
    </reaction>
</comment>
<dbReference type="Proteomes" id="UP000001491">
    <property type="component" value="Chromosome"/>
</dbReference>
<proteinExistence type="inferred from homology"/>
<dbReference type="InterPro" id="IPR008909">
    <property type="entry name" value="DALR_anticod-bd"/>
</dbReference>
<organism evidence="13 14">
    <name type="scientific">Mesomycoplasma conjunctivae (strain ATCC 25834 / NCTC 10147 / HRC/581)</name>
    <name type="common">Mycoplasma conjunctivae</name>
    <dbReference type="NCBI Taxonomy" id="572263"/>
    <lineage>
        <taxon>Bacteria</taxon>
        <taxon>Bacillati</taxon>
        <taxon>Mycoplasmatota</taxon>
        <taxon>Mycoplasmoidales</taxon>
        <taxon>Metamycoplasmataceae</taxon>
        <taxon>Mesomycoplasma</taxon>
    </lineage>
</organism>
<reference evidence="14" key="1">
    <citation type="journal article" date="2009" name="BMC Bioinformatics">
        <title>The Mycoplasma conjunctivae genome sequencing, annotation and analysis.</title>
        <authorList>
            <person name="Calderon-Copete S.P."/>
            <person name="Wigger G."/>
            <person name="Wunderlin C."/>
            <person name="Schmidheini T."/>
            <person name="Frey J."/>
            <person name="Quail M.A."/>
            <person name="Falquet L."/>
        </authorList>
    </citation>
    <scope>NUCLEOTIDE SEQUENCE [LARGE SCALE GENOMIC DNA]</scope>
    <source>
        <strain evidence="14">ATCC 25834 / NCTC 10147 / HRC/581</strain>
    </source>
</reference>
<evidence type="ECO:0000256" key="9">
    <source>
        <dbReference type="HAMAP-Rule" id="MF_00123"/>
    </source>
</evidence>
<dbReference type="GO" id="GO:0006420">
    <property type="term" value="P:arginyl-tRNA aminoacylation"/>
    <property type="evidence" value="ECO:0007669"/>
    <property type="project" value="UniProtKB-UniRule"/>
</dbReference>